<dbReference type="Proteomes" id="UP000240978">
    <property type="component" value="Unassembled WGS sequence"/>
</dbReference>
<evidence type="ECO:0000313" key="2">
    <source>
        <dbReference type="EMBL" id="PSL24468.1"/>
    </source>
</evidence>
<keyword evidence="3" id="KW-1185">Reference proteome</keyword>
<keyword evidence="1" id="KW-0812">Transmembrane</keyword>
<keyword evidence="1" id="KW-1133">Transmembrane helix</keyword>
<sequence>MYILFVYSGERHIFLWRFLVYILSDYLLSMNVSNILFNALKHHRGYIHRELESITLDTLPERLKVLGNSQMDIYYGILDIPLLFEEVADRILDLGIYESGAYLTWLKNNGGYVEITLSDTSRWVLLPGTEPGRYVHLHPARYSPQSMRVKATVLKTALACLVVLGGSLPGLSALNQIRKEILGLSPVKDLDSCEHLWEVMRMLKAD</sequence>
<dbReference type="AlphaFoldDB" id="A0A2P8FRW0"/>
<reference evidence="2 3" key="1">
    <citation type="submission" date="2018-03" db="EMBL/GenBank/DDBJ databases">
        <title>Genomic Encyclopedia of Archaeal and Bacterial Type Strains, Phase II (KMG-II): from individual species to whole genera.</title>
        <authorList>
            <person name="Goeker M."/>
        </authorList>
    </citation>
    <scope>NUCLEOTIDE SEQUENCE [LARGE SCALE GENOMIC DNA]</scope>
    <source>
        <strain evidence="2 3">DSM 18107</strain>
    </source>
</reference>
<proteinExistence type="predicted"/>
<evidence type="ECO:0000313" key="3">
    <source>
        <dbReference type="Proteomes" id="UP000240978"/>
    </source>
</evidence>
<evidence type="ECO:0000256" key="1">
    <source>
        <dbReference type="SAM" id="Phobius"/>
    </source>
</evidence>
<name>A0A2P8FRW0_9BACT</name>
<protein>
    <submittedName>
        <fullName evidence="2">Uncharacterized protein</fullName>
    </submittedName>
</protein>
<feature type="transmembrane region" description="Helical" evidence="1">
    <location>
        <begin position="14"/>
        <end position="37"/>
    </location>
</feature>
<accession>A0A2P8FRW0</accession>
<dbReference type="EMBL" id="PYGK01000015">
    <property type="protein sequence ID" value="PSL24468.1"/>
    <property type="molecule type" value="Genomic_DNA"/>
</dbReference>
<gene>
    <name evidence="2" type="ORF">CLV42_11555</name>
</gene>
<keyword evidence="1" id="KW-0472">Membrane</keyword>
<comment type="caution">
    <text evidence="2">The sequence shown here is derived from an EMBL/GenBank/DDBJ whole genome shotgun (WGS) entry which is preliminary data.</text>
</comment>
<organism evidence="2 3">
    <name type="scientific">Chitinophaga ginsengisoli</name>
    <dbReference type="NCBI Taxonomy" id="363837"/>
    <lineage>
        <taxon>Bacteria</taxon>
        <taxon>Pseudomonadati</taxon>
        <taxon>Bacteroidota</taxon>
        <taxon>Chitinophagia</taxon>
        <taxon>Chitinophagales</taxon>
        <taxon>Chitinophagaceae</taxon>
        <taxon>Chitinophaga</taxon>
    </lineage>
</organism>